<evidence type="ECO:0000256" key="5">
    <source>
        <dbReference type="ARBA" id="ARBA00022598"/>
    </source>
</evidence>
<comment type="similarity">
    <text evidence="2">Belongs to the folylpolyglutamate synthase family.</text>
</comment>
<dbReference type="Gene3D" id="3.90.190.20">
    <property type="entry name" value="Mur ligase, C-terminal domain"/>
    <property type="match status" value="1"/>
</dbReference>
<dbReference type="Proteomes" id="UP001583172">
    <property type="component" value="Unassembled WGS sequence"/>
</dbReference>
<dbReference type="SUPFAM" id="SSF53623">
    <property type="entry name" value="MurD-like peptide ligases, catalytic domain"/>
    <property type="match status" value="1"/>
</dbReference>
<reference evidence="13 14" key="1">
    <citation type="journal article" date="2024" name="Commun. Biol.">
        <title>Comparative genomic analysis of thermophilic fungi reveals convergent evolutionary adaptations and gene losses.</title>
        <authorList>
            <person name="Steindorff A.S."/>
            <person name="Aguilar-Pontes M.V."/>
            <person name="Robinson A.J."/>
            <person name="Andreopoulos B."/>
            <person name="LaButti K."/>
            <person name="Kuo A."/>
            <person name="Mondo S."/>
            <person name="Riley R."/>
            <person name="Otillar R."/>
            <person name="Haridas S."/>
            <person name="Lipzen A."/>
            <person name="Grimwood J."/>
            <person name="Schmutz J."/>
            <person name="Clum A."/>
            <person name="Reid I.D."/>
            <person name="Moisan M.C."/>
            <person name="Butler G."/>
            <person name="Nguyen T.T.M."/>
            <person name="Dewar K."/>
            <person name="Conant G."/>
            <person name="Drula E."/>
            <person name="Henrissat B."/>
            <person name="Hansel C."/>
            <person name="Singer S."/>
            <person name="Hutchinson M.I."/>
            <person name="de Vries R.P."/>
            <person name="Natvig D.O."/>
            <person name="Powell A.J."/>
            <person name="Tsang A."/>
            <person name="Grigoriev I.V."/>
        </authorList>
    </citation>
    <scope>NUCLEOTIDE SEQUENCE [LARGE SCALE GENOMIC DNA]</scope>
    <source>
        <strain evidence="13 14">CBS 620.91</strain>
    </source>
</reference>
<evidence type="ECO:0000256" key="6">
    <source>
        <dbReference type="ARBA" id="ARBA00022723"/>
    </source>
</evidence>
<dbReference type="NCBIfam" id="TIGR01499">
    <property type="entry name" value="folC"/>
    <property type="match status" value="1"/>
</dbReference>
<evidence type="ECO:0000256" key="2">
    <source>
        <dbReference type="ARBA" id="ARBA00008276"/>
    </source>
</evidence>
<dbReference type="InterPro" id="IPR036615">
    <property type="entry name" value="Mur_ligase_C_dom_sf"/>
</dbReference>
<dbReference type="Gene3D" id="3.40.1190.10">
    <property type="entry name" value="Mur-like, catalytic domain"/>
    <property type="match status" value="1"/>
</dbReference>
<dbReference type="InterPro" id="IPR036565">
    <property type="entry name" value="Mur-like_cat_sf"/>
</dbReference>
<evidence type="ECO:0000256" key="1">
    <source>
        <dbReference type="ARBA" id="ARBA00005150"/>
    </source>
</evidence>
<keyword evidence="9" id="KW-0460">Magnesium</keyword>
<keyword evidence="5" id="KW-0436">Ligase</keyword>
<evidence type="ECO:0000256" key="11">
    <source>
        <dbReference type="ARBA" id="ARBA00030876"/>
    </source>
</evidence>
<evidence type="ECO:0000313" key="14">
    <source>
        <dbReference type="Proteomes" id="UP001583172"/>
    </source>
</evidence>
<protein>
    <recommendedName>
        <fullName evidence="3">tetrahydrofolate synthase</fullName>
        <ecNumber evidence="3">6.3.2.17</ecNumber>
    </recommendedName>
    <alternativeName>
        <fullName evidence="11">Folylpoly-gamma-glutamate synthetase</fullName>
    </alternativeName>
    <alternativeName>
        <fullName evidence="10">Tetrahydrofolylpolyglutamate synthase</fullName>
    </alternativeName>
</protein>
<dbReference type="InterPro" id="IPR001645">
    <property type="entry name" value="Folylpolyglutamate_synth"/>
</dbReference>
<evidence type="ECO:0000313" key="13">
    <source>
        <dbReference type="EMBL" id="KAL1837388.1"/>
    </source>
</evidence>
<evidence type="ECO:0000256" key="8">
    <source>
        <dbReference type="ARBA" id="ARBA00022840"/>
    </source>
</evidence>
<evidence type="ECO:0000256" key="7">
    <source>
        <dbReference type="ARBA" id="ARBA00022741"/>
    </source>
</evidence>
<sequence>MAEPSDSYASALERLAQLQSNRAITSLFDRPPSSTPVDLNSLAIREMLAWLHRAGYTPQSLASSGLRCVHVAGTKGKAFARYVHEVWDRLTEAARREAREKKATVSEEELTGPARKPFYFRFLTLVAAHAFVSEGVTDAVVECGIGGEYDATSALLADKEQVTVAVVTQLGIDHVAMLGDTVEKIAWHKAGVVKQGRKGFTLRQPTEEAMEVLRKRAREKGAEELVVVSDDQVEDWEGVESARLQGPFQKRNMALAVAAAREHLLRTGVVLEGRFGTDEWKLGDMPEEFRRGLQEAGLRARGEVIVDEESGIEWHVDGAHTDDSLAGVGRWFKDRAGDGAVKVLLFNQQDRNPGPLLRALLGSGVKFDHAVFTRNDEASTGGDLSVQEALAETMKELEPQVTTAVYDAVQPAVEHIRRLAAQAKEDSKPCKVLATGSFHLAGPVLKAIGQDEP</sequence>
<dbReference type="EC" id="6.3.2.17" evidence="3"/>
<keyword evidence="7" id="KW-0547">Nucleotide-binding</keyword>
<accession>A0ABR3V6K2</accession>
<dbReference type="PANTHER" id="PTHR11136:SF5">
    <property type="entry name" value="FOLYLPOLYGLUTAMATE SYNTHASE, MITOCHONDRIAL"/>
    <property type="match status" value="1"/>
</dbReference>
<organism evidence="13 14">
    <name type="scientific">Humicola insolens</name>
    <name type="common">Soft-rot fungus</name>
    <dbReference type="NCBI Taxonomy" id="85995"/>
    <lineage>
        <taxon>Eukaryota</taxon>
        <taxon>Fungi</taxon>
        <taxon>Dikarya</taxon>
        <taxon>Ascomycota</taxon>
        <taxon>Pezizomycotina</taxon>
        <taxon>Sordariomycetes</taxon>
        <taxon>Sordariomycetidae</taxon>
        <taxon>Sordariales</taxon>
        <taxon>Chaetomiaceae</taxon>
        <taxon>Mycothermus</taxon>
    </lineage>
</organism>
<comment type="caution">
    <text evidence="13">The sequence shown here is derived from an EMBL/GenBank/DDBJ whole genome shotgun (WGS) entry which is preliminary data.</text>
</comment>
<keyword evidence="6" id="KW-0479">Metal-binding</keyword>
<comment type="catalytic activity">
    <reaction evidence="12">
        <text>(6S)-5,6,7,8-tetrahydrofolyl-(gamma-L-Glu)(n) + L-glutamate + ATP = (6S)-5,6,7,8-tetrahydrofolyl-(gamma-L-Glu)(n+1) + ADP + phosphate + H(+)</text>
        <dbReference type="Rhea" id="RHEA:10580"/>
        <dbReference type="Rhea" id="RHEA-COMP:14738"/>
        <dbReference type="Rhea" id="RHEA-COMP:14740"/>
        <dbReference type="ChEBI" id="CHEBI:15378"/>
        <dbReference type="ChEBI" id="CHEBI:29985"/>
        <dbReference type="ChEBI" id="CHEBI:30616"/>
        <dbReference type="ChEBI" id="CHEBI:43474"/>
        <dbReference type="ChEBI" id="CHEBI:141005"/>
        <dbReference type="ChEBI" id="CHEBI:456216"/>
        <dbReference type="EC" id="6.3.2.17"/>
    </reaction>
</comment>
<dbReference type="PANTHER" id="PTHR11136">
    <property type="entry name" value="FOLYLPOLYGLUTAMATE SYNTHASE-RELATED"/>
    <property type="match status" value="1"/>
</dbReference>
<keyword evidence="14" id="KW-1185">Reference proteome</keyword>
<evidence type="ECO:0000256" key="3">
    <source>
        <dbReference type="ARBA" id="ARBA00013025"/>
    </source>
</evidence>
<evidence type="ECO:0000256" key="12">
    <source>
        <dbReference type="ARBA" id="ARBA00047493"/>
    </source>
</evidence>
<proteinExistence type="inferred from homology"/>
<gene>
    <name evidence="13" type="ORF">VTJ49DRAFT_3947</name>
</gene>
<dbReference type="EMBL" id="JAZGSY010000300">
    <property type="protein sequence ID" value="KAL1837388.1"/>
    <property type="molecule type" value="Genomic_DNA"/>
</dbReference>
<evidence type="ECO:0000256" key="9">
    <source>
        <dbReference type="ARBA" id="ARBA00022842"/>
    </source>
</evidence>
<keyword evidence="8" id="KW-0067">ATP-binding</keyword>
<dbReference type="SUPFAM" id="SSF53244">
    <property type="entry name" value="MurD-like peptide ligases, peptide-binding domain"/>
    <property type="match status" value="1"/>
</dbReference>
<name>A0ABR3V6K2_HUMIN</name>
<evidence type="ECO:0000256" key="4">
    <source>
        <dbReference type="ARBA" id="ARBA00022563"/>
    </source>
</evidence>
<comment type="pathway">
    <text evidence="1">Cofactor biosynthesis; tetrahydrofolylpolyglutamate biosynthesis.</text>
</comment>
<evidence type="ECO:0000256" key="10">
    <source>
        <dbReference type="ARBA" id="ARBA00030592"/>
    </source>
</evidence>
<keyword evidence="4" id="KW-0554">One-carbon metabolism</keyword>